<protein>
    <submittedName>
        <fullName evidence="2">Uncharacterized protein</fullName>
    </submittedName>
</protein>
<feature type="transmembrane region" description="Helical" evidence="1">
    <location>
        <begin position="34"/>
        <end position="56"/>
    </location>
</feature>
<name>A0AAE5P8X8_PRIMG</name>
<reference evidence="2 3" key="1">
    <citation type="submission" date="2017-09" db="EMBL/GenBank/DDBJ databases">
        <title>Large-scale bioinformatics analysis of Bacillus genomes uncovers conserved roles of natural products in bacterial physiology.</title>
        <authorList>
            <consortium name="Agbiome Team Llc"/>
            <person name="Bleich R.M."/>
            <person name="Kirk G.J."/>
            <person name="Santa Maria K.C."/>
            <person name="Allen S.E."/>
            <person name="Farag S."/>
            <person name="Shank E.A."/>
            <person name="Bowers A."/>
        </authorList>
    </citation>
    <scope>NUCLEOTIDE SEQUENCE [LARGE SCALE GENOMIC DNA]</scope>
    <source>
        <strain evidence="2 3">AFS003013</strain>
    </source>
</reference>
<accession>A0AAE5P8X8</accession>
<keyword evidence="1" id="KW-0812">Transmembrane</keyword>
<keyword evidence="1" id="KW-1133">Transmembrane helix</keyword>
<evidence type="ECO:0000256" key="1">
    <source>
        <dbReference type="SAM" id="Phobius"/>
    </source>
</evidence>
<dbReference type="EMBL" id="NTYW01000012">
    <property type="protein sequence ID" value="PES38503.1"/>
    <property type="molecule type" value="Genomic_DNA"/>
</dbReference>
<sequence length="130" mass="15316">MTFKDFFPYHILTVICSSVSYAIFMVIIEPSYRAIIACFIIPFVTLIPYSIAAVPLQFLLNKCPKRFNIFYLLIYCVVAIVFLYVSYKLEGGWSTPIFNPRRMIVWAIGAGIIYWLWDSVIMQKYEYPYY</sequence>
<evidence type="ECO:0000313" key="2">
    <source>
        <dbReference type="EMBL" id="PES38503.1"/>
    </source>
</evidence>
<feature type="transmembrane region" description="Helical" evidence="1">
    <location>
        <begin position="68"/>
        <end position="87"/>
    </location>
</feature>
<comment type="caution">
    <text evidence="2">The sequence shown here is derived from an EMBL/GenBank/DDBJ whole genome shotgun (WGS) entry which is preliminary data.</text>
</comment>
<feature type="transmembrane region" description="Helical" evidence="1">
    <location>
        <begin position="7"/>
        <end position="28"/>
    </location>
</feature>
<dbReference type="Proteomes" id="UP000220341">
    <property type="component" value="Unassembled WGS sequence"/>
</dbReference>
<dbReference type="Pfam" id="PF17094">
    <property type="entry name" value="UPF0715"/>
    <property type="match status" value="1"/>
</dbReference>
<keyword evidence="1" id="KW-0472">Membrane</keyword>
<dbReference type="AlphaFoldDB" id="A0AAE5P8X8"/>
<evidence type="ECO:0000313" key="3">
    <source>
        <dbReference type="Proteomes" id="UP000220341"/>
    </source>
</evidence>
<organism evidence="2 3">
    <name type="scientific">Priestia megaterium</name>
    <name type="common">Bacillus megaterium</name>
    <dbReference type="NCBI Taxonomy" id="1404"/>
    <lineage>
        <taxon>Bacteria</taxon>
        <taxon>Bacillati</taxon>
        <taxon>Bacillota</taxon>
        <taxon>Bacilli</taxon>
        <taxon>Bacillales</taxon>
        <taxon>Bacillaceae</taxon>
        <taxon>Priestia</taxon>
    </lineage>
</organism>
<gene>
    <name evidence="2" type="ORF">CN497_12010</name>
</gene>
<proteinExistence type="predicted"/>
<feature type="transmembrane region" description="Helical" evidence="1">
    <location>
        <begin position="99"/>
        <end position="117"/>
    </location>
</feature>
<dbReference type="InterPro" id="IPR031374">
    <property type="entry name" value="UPF0715"/>
</dbReference>
<dbReference type="RefSeq" id="WP_098278146.1">
    <property type="nucleotide sequence ID" value="NZ_NTYW01000012.1"/>
</dbReference>